<dbReference type="Proteomes" id="UP000248272">
    <property type="component" value="Unassembled WGS sequence"/>
</dbReference>
<evidence type="ECO:0000313" key="2">
    <source>
        <dbReference type="Proteomes" id="UP000248272"/>
    </source>
</evidence>
<evidence type="ECO:0008006" key="3">
    <source>
        <dbReference type="Google" id="ProtNLM"/>
    </source>
</evidence>
<protein>
    <recommendedName>
        <fullName evidence="3">PIN domain-containing protein</fullName>
    </recommendedName>
</protein>
<dbReference type="AlphaFoldDB" id="A0A2Z6UWI7"/>
<dbReference type="SUPFAM" id="SSF88723">
    <property type="entry name" value="PIN domain-like"/>
    <property type="match status" value="1"/>
</dbReference>
<organism evidence="1 2">
    <name type="scientific">Microcystis aeruginosa Sj</name>
    <dbReference type="NCBI Taxonomy" id="1979544"/>
    <lineage>
        <taxon>Bacteria</taxon>
        <taxon>Bacillati</taxon>
        <taxon>Cyanobacteriota</taxon>
        <taxon>Cyanophyceae</taxon>
        <taxon>Oscillatoriophycideae</taxon>
        <taxon>Chroococcales</taxon>
        <taxon>Microcystaceae</taxon>
        <taxon>Microcystis</taxon>
    </lineage>
</organism>
<gene>
    <name evidence="1" type="ORF">MSj_03110</name>
</gene>
<dbReference type="EMBL" id="BDSG01000084">
    <property type="protein sequence ID" value="GBL11603.1"/>
    <property type="molecule type" value="Genomic_DNA"/>
</dbReference>
<dbReference type="InterPro" id="IPR029060">
    <property type="entry name" value="PIN-like_dom_sf"/>
</dbReference>
<evidence type="ECO:0000313" key="1">
    <source>
        <dbReference type="EMBL" id="GBL11603.1"/>
    </source>
</evidence>
<dbReference type="CDD" id="cd18687">
    <property type="entry name" value="PIN_VapC-like"/>
    <property type="match status" value="1"/>
</dbReference>
<sequence length="185" mass="20986">MNGSVYIETSIFGHLTARPTDNLIVAANIKITQDWWNEHSSSFTLYASEIVEDEAAKGDPIIAAQRLNLLQSLMLLELTEDAFELSQAFLTQSNLPLKASNDALHMALATVYNLDYLLTWNCKHMANAQIQRKLAQISSDLGYILPVIWLSQVWWVKCILRYITPSEGVERTTKTQRTQRSIDPM</sequence>
<accession>A0A2Z6UWI7</accession>
<name>A0A2Z6UWI7_MICAE</name>
<comment type="caution">
    <text evidence="1">The sequence shown here is derived from an EMBL/GenBank/DDBJ whole genome shotgun (WGS) entry which is preliminary data.</text>
</comment>
<dbReference type="RefSeq" id="WP_253256958.1">
    <property type="nucleotide sequence ID" value="NZ_BDSG01000084.1"/>
</dbReference>
<reference evidence="1 2" key="1">
    <citation type="journal article" date="2018" name="Front. Microbiol.">
        <title>Adaptation of the Freshwater Bloom-Forming Cyanobacterium Microcystis aeruginosa to Brackish Water Is Driven by Recent Horizontal Transfer of Sucrose Genes.</title>
        <authorList>
            <person name="Tanabe Y."/>
            <person name="Hodoki Y."/>
            <person name="Sano T."/>
            <person name="Tada K."/>
            <person name="Watanabe M.M."/>
        </authorList>
    </citation>
    <scope>NUCLEOTIDE SEQUENCE [LARGE SCALE GENOMIC DNA]</scope>
    <source>
        <strain evidence="1 2">Sj</strain>
    </source>
</reference>
<proteinExistence type="predicted"/>